<evidence type="ECO:0000313" key="2">
    <source>
        <dbReference type="EMBL" id="KAH0629510.1"/>
    </source>
</evidence>
<proteinExistence type="predicted"/>
<gene>
    <name evidence="2" type="ORF">JD844_011614</name>
</gene>
<dbReference type="Proteomes" id="UP000826234">
    <property type="component" value="Unassembled WGS sequence"/>
</dbReference>
<keyword evidence="3" id="KW-1185">Reference proteome</keyword>
<evidence type="ECO:0000313" key="3">
    <source>
        <dbReference type="Proteomes" id="UP000826234"/>
    </source>
</evidence>
<accession>A0ABQ7TJB4</accession>
<dbReference type="PANTHER" id="PTHR33689:SF1">
    <property type="entry name" value="FAS-BINDING FACTOR 1"/>
    <property type="match status" value="1"/>
</dbReference>
<evidence type="ECO:0008006" key="4">
    <source>
        <dbReference type="Google" id="ProtNLM"/>
    </source>
</evidence>
<reference evidence="2 3" key="1">
    <citation type="journal article" date="2022" name="Gigascience">
        <title>A chromosome-level genome assembly and annotation of the desert horned lizard, Phrynosoma platyrhinos, provides insight into chromosomal rearrangements among reptiles.</title>
        <authorList>
            <person name="Koochekian N."/>
            <person name="Ascanio A."/>
            <person name="Farleigh K."/>
            <person name="Card D.C."/>
            <person name="Schield D.R."/>
            <person name="Castoe T.A."/>
            <person name="Jezkova T."/>
        </authorList>
    </citation>
    <scope>NUCLEOTIDE SEQUENCE [LARGE SCALE GENOMIC DNA]</scope>
    <source>
        <strain evidence="2">NK-2021</strain>
    </source>
</reference>
<dbReference type="EMBL" id="JAIPUX010000439">
    <property type="protein sequence ID" value="KAH0629510.1"/>
    <property type="molecule type" value="Genomic_DNA"/>
</dbReference>
<comment type="caution">
    <text evidence="2">The sequence shown here is derived from an EMBL/GenBank/DDBJ whole genome shotgun (WGS) entry which is preliminary data.</text>
</comment>
<feature type="region of interest" description="Disordered" evidence="1">
    <location>
        <begin position="100"/>
        <end position="135"/>
    </location>
</feature>
<sequence length="146" mass="15780">MQAVKPKKGLKSSINDVLDDLLGDDDDIPLKSSKPASFGNSGGRARGISSQPSKKGLWDDDLFSKMGFEKEAEDTDISDVAPEALLETLKDMDDMEADLLGIKKANSEPLQKPSKTLTKPQPSAEPRKSAKKTAITEKGKSAFLFI</sequence>
<organism evidence="2 3">
    <name type="scientific">Phrynosoma platyrhinos</name>
    <name type="common">Desert horned lizard</name>
    <dbReference type="NCBI Taxonomy" id="52577"/>
    <lineage>
        <taxon>Eukaryota</taxon>
        <taxon>Metazoa</taxon>
        <taxon>Chordata</taxon>
        <taxon>Craniata</taxon>
        <taxon>Vertebrata</taxon>
        <taxon>Euteleostomi</taxon>
        <taxon>Lepidosauria</taxon>
        <taxon>Squamata</taxon>
        <taxon>Bifurcata</taxon>
        <taxon>Unidentata</taxon>
        <taxon>Episquamata</taxon>
        <taxon>Toxicofera</taxon>
        <taxon>Iguania</taxon>
        <taxon>Phrynosomatidae</taxon>
        <taxon>Phrynosomatinae</taxon>
        <taxon>Phrynosoma</taxon>
    </lineage>
</organism>
<dbReference type="InterPro" id="IPR033561">
    <property type="entry name" value="FBF1"/>
</dbReference>
<name>A0ABQ7TJB4_PHRPL</name>
<evidence type="ECO:0000256" key="1">
    <source>
        <dbReference type="SAM" id="MobiDB-lite"/>
    </source>
</evidence>
<dbReference type="PANTHER" id="PTHR33689">
    <property type="entry name" value="FAS-BINDING FACTOR 1"/>
    <property type="match status" value="1"/>
</dbReference>
<protein>
    <recommendedName>
        <fullName evidence="4">Fas-binding factor 1</fullName>
    </recommendedName>
</protein>
<feature type="region of interest" description="Disordered" evidence="1">
    <location>
        <begin position="21"/>
        <end position="58"/>
    </location>
</feature>